<sequence>MNDLLIHVRSLDPWTRAAEYGVGLAALLEASVTGAFVYPSPLQVAPTYSSPELLAAIFASARETAGLARAQAQPFLHWARERGAPQAAWHVAEGDAAEALAHIGTWHDLLLLDRGSDEPSTRGPAELARLILAVGLPCVVVPRHAIVPVSLDCIAIGWNGSQEAVRAIHAALPLLQRATRVVLLQGPLRRTYPEITWKPPLDIDLYLQRHAVHAEHRPLGNDAGEAGEALLEGAAHVGADLLVMGAYGRSRFSEWALGGATRHVLADAALPVLLRH</sequence>
<comment type="caution">
    <text evidence="3">The sequence shown here is derived from an EMBL/GenBank/DDBJ whole genome shotgun (WGS) entry which is preliminary data.</text>
</comment>
<evidence type="ECO:0000256" key="1">
    <source>
        <dbReference type="ARBA" id="ARBA00008791"/>
    </source>
</evidence>
<evidence type="ECO:0000259" key="2">
    <source>
        <dbReference type="Pfam" id="PF00582"/>
    </source>
</evidence>
<dbReference type="PRINTS" id="PR01438">
    <property type="entry name" value="UNVRSLSTRESS"/>
</dbReference>
<proteinExistence type="inferred from homology"/>
<feature type="domain" description="UspA" evidence="2">
    <location>
        <begin position="214"/>
        <end position="274"/>
    </location>
</feature>
<dbReference type="Pfam" id="PF00582">
    <property type="entry name" value="Usp"/>
    <property type="match status" value="1"/>
</dbReference>
<name>A0ABW8JXR8_9GAMM</name>
<dbReference type="Gene3D" id="3.40.50.12370">
    <property type="match status" value="1"/>
</dbReference>
<dbReference type="RefSeq" id="WP_404634101.1">
    <property type="nucleotide sequence ID" value="NZ_JADIKM010000003.1"/>
</dbReference>
<keyword evidence="4" id="KW-1185">Reference proteome</keyword>
<dbReference type="SUPFAM" id="SSF52402">
    <property type="entry name" value="Adenine nucleotide alpha hydrolases-like"/>
    <property type="match status" value="2"/>
</dbReference>
<evidence type="ECO:0000313" key="3">
    <source>
        <dbReference type="EMBL" id="MFK2905035.1"/>
    </source>
</evidence>
<organism evidence="3 4">
    <name type="scientific">Dyella ginsengisoli</name>
    <dbReference type="NCBI Taxonomy" id="363848"/>
    <lineage>
        <taxon>Bacteria</taxon>
        <taxon>Pseudomonadati</taxon>
        <taxon>Pseudomonadota</taxon>
        <taxon>Gammaproteobacteria</taxon>
        <taxon>Lysobacterales</taxon>
        <taxon>Rhodanobacteraceae</taxon>
        <taxon>Dyella</taxon>
    </lineage>
</organism>
<comment type="similarity">
    <text evidence="1">Belongs to the universal stress protein A family.</text>
</comment>
<reference evidence="3 4" key="1">
    <citation type="submission" date="2020-10" db="EMBL/GenBank/DDBJ databases">
        <title>Phylogeny of dyella-like bacteria.</title>
        <authorList>
            <person name="Fu J."/>
        </authorList>
    </citation>
    <scope>NUCLEOTIDE SEQUENCE [LARGE SCALE GENOMIC DNA]</scope>
    <source>
        <strain evidence="3 4">Gsoil3046</strain>
    </source>
</reference>
<dbReference type="InterPro" id="IPR006015">
    <property type="entry name" value="Universal_stress_UspA"/>
</dbReference>
<protein>
    <submittedName>
        <fullName evidence="3">Universal stress protein</fullName>
    </submittedName>
</protein>
<gene>
    <name evidence="3" type="ORF">ISP17_13820</name>
</gene>
<dbReference type="CDD" id="cd00293">
    <property type="entry name" value="USP-like"/>
    <property type="match status" value="1"/>
</dbReference>
<dbReference type="Proteomes" id="UP001620460">
    <property type="component" value="Unassembled WGS sequence"/>
</dbReference>
<accession>A0ABW8JXR8</accession>
<dbReference type="EMBL" id="JADIKM010000003">
    <property type="protein sequence ID" value="MFK2905035.1"/>
    <property type="molecule type" value="Genomic_DNA"/>
</dbReference>
<evidence type="ECO:0000313" key="4">
    <source>
        <dbReference type="Proteomes" id="UP001620460"/>
    </source>
</evidence>
<dbReference type="InterPro" id="IPR006016">
    <property type="entry name" value="UspA"/>
</dbReference>